<reference evidence="2" key="1">
    <citation type="journal article" date="2005" name="Nature">
        <title>The map-based sequence of the rice genome.</title>
        <authorList>
            <consortium name="International rice genome sequencing project (IRGSP)"/>
            <person name="Matsumoto T."/>
            <person name="Wu J."/>
            <person name="Kanamori H."/>
            <person name="Katayose Y."/>
            <person name="Fujisawa M."/>
            <person name="Namiki N."/>
            <person name="Mizuno H."/>
            <person name="Yamamoto K."/>
            <person name="Antonio B.A."/>
            <person name="Baba T."/>
            <person name="Sakata K."/>
            <person name="Nagamura Y."/>
            <person name="Aoki H."/>
            <person name="Arikawa K."/>
            <person name="Arita K."/>
            <person name="Bito T."/>
            <person name="Chiden Y."/>
            <person name="Fujitsuka N."/>
            <person name="Fukunaka R."/>
            <person name="Hamada M."/>
            <person name="Harada C."/>
            <person name="Hayashi A."/>
            <person name="Hijishita S."/>
            <person name="Honda M."/>
            <person name="Hosokawa S."/>
            <person name="Ichikawa Y."/>
            <person name="Idonuma A."/>
            <person name="Iijima M."/>
            <person name="Ikeda M."/>
            <person name="Ikeno M."/>
            <person name="Ito K."/>
            <person name="Ito S."/>
            <person name="Ito T."/>
            <person name="Ito Y."/>
            <person name="Ito Y."/>
            <person name="Iwabuchi A."/>
            <person name="Kamiya K."/>
            <person name="Karasawa W."/>
            <person name="Kurita K."/>
            <person name="Katagiri S."/>
            <person name="Kikuta A."/>
            <person name="Kobayashi H."/>
            <person name="Kobayashi N."/>
            <person name="Machita K."/>
            <person name="Maehara T."/>
            <person name="Masukawa M."/>
            <person name="Mizubayashi T."/>
            <person name="Mukai Y."/>
            <person name="Nagasaki H."/>
            <person name="Nagata Y."/>
            <person name="Naito S."/>
            <person name="Nakashima M."/>
            <person name="Nakama Y."/>
            <person name="Nakamichi Y."/>
            <person name="Nakamura M."/>
            <person name="Meguro A."/>
            <person name="Negishi M."/>
            <person name="Ohta I."/>
            <person name="Ohta T."/>
            <person name="Okamoto M."/>
            <person name="Ono N."/>
            <person name="Saji S."/>
            <person name="Sakaguchi M."/>
            <person name="Sakai K."/>
            <person name="Shibata M."/>
            <person name="Shimokawa T."/>
            <person name="Song J."/>
            <person name="Takazaki Y."/>
            <person name="Terasawa K."/>
            <person name="Tsugane M."/>
            <person name="Tsuji K."/>
            <person name="Ueda S."/>
            <person name="Waki K."/>
            <person name="Yamagata H."/>
            <person name="Yamamoto M."/>
            <person name="Yamamoto S."/>
            <person name="Yamane H."/>
            <person name="Yoshiki S."/>
            <person name="Yoshihara R."/>
            <person name="Yukawa K."/>
            <person name="Zhong H."/>
            <person name="Yano M."/>
            <person name="Yuan Q."/>
            <person name="Ouyang S."/>
            <person name="Liu J."/>
            <person name="Jones K.M."/>
            <person name="Gansberger K."/>
            <person name="Moffat K."/>
            <person name="Hill J."/>
            <person name="Bera J."/>
            <person name="Fadrosh D."/>
            <person name="Jin S."/>
            <person name="Johri S."/>
            <person name="Kim M."/>
            <person name="Overton L."/>
            <person name="Reardon M."/>
            <person name="Tsitrin T."/>
            <person name="Vuong H."/>
            <person name="Weaver B."/>
            <person name="Ciecko A."/>
            <person name="Tallon L."/>
            <person name="Jackson J."/>
            <person name="Pai G."/>
            <person name="Aken S.V."/>
            <person name="Utterback T."/>
            <person name="Reidmuller S."/>
            <person name="Feldblyum T."/>
            <person name="Hsiao J."/>
            <person name="Zismann V."/>
            <person name="Iobst S."/>
            <person name="de Vazeille A.R."/>
            <person name="Buell C.R."/>
            <person name="Ying K."/>
            <person name="Li Y."/>
            <person name="Lu T."/>
            <person name="Huang Y."/>
            <person name="Zhao Q."/>
            <person name="Feng Q."/>
            <person name="Zhang L."/>
            <person name="Zhu J."/>
            <person name="Weng Q."/>
            <person name="Mu J."/>
            <person name="Lu Y."/>
            <person name="Fan D."/>
            <person name="Liu Y."/>
            <person name="Guan J."/>
            <person name="Zhang Y."/>
            <person name="Yu S."/>
            <person name="Liu X."/>
            <person name="Zhang Y."/>
            <person name="Hong G."/>
            <person name="Han B."/>
            <person name="Choisne N."/>
            <person name="Demange N."/>
            <person name="Orjeda G."/>
            <person name="Samain S."/>
            <person name="Cattolico L."/>
            <person name="Pelletier E."/>
            <person name="Couloux A."/>
            <person name="Segurens B."/>
            <person name="Wincker P."/>
            <person name="D'Hont A."/>
            <person name="Scarpelli C."/>
            <person name="Weissenbach J."/>
            <person name="Salanoubat M."/>
            <person name="Quetier F."/>
            <person name="Yu Y."/>
            <person name="Kim H.R."/>
            <person name="Rambo T."/>
            <person name="Currie J."/>
            <person name="Collura K."/>
            <person name="Luo M."/>
            <person name="Yang T."/>
            <person name="Ammiraju J.S.S."/>
            <person name="Engler F."/>
            <person name="Soderlund C."/>
            <person name="Wing R.A."/>
            <person name="Palmer L.E."/>
            <person name="de la Bastide M."/>
            <person name="Spiegel L."/>
            <person name="Nascimento L."/>
            <person name="Zutavern T."/>
            <person name="O'Shaughnessy A."/>
            <person name="Dike S."/>
            <person name="Dedhia N."/>
            <person name="Preston R."/>
            <person name="Balija V."/>
            <person name="McCombie W.R."/>
            <person name="Chow T."/>
            <person name="Chen H."/>
            <person name="Chung M."/>
            <person name="Chen C."/>
            <person name="Shaw J."/>
            <person name="Wu H."/>
            <person name="Hsiao K."/>
            <person name="Chao Y."/>
            <person name="Chu M."/>
            <person name="Cheng C."/>
            <person name="Hour A."/>
            <person name="Lee P."/>
            <person name="Lin S."/>
            <person name="Lin Y."/>
            <person name="Liou J."/>
            <person name="Liu S."/>
            <person name="Hsing Y."/>
            <person name="Raghuvanshi S."/>
            <person name="Mohanty A."/>
            <person name="Bharti A.K."/>
            <person name="Gaur A."/>
            <person name="Gupta V."/>
            <person name="Kumar D."/>
            <person name="Ravi V."/>
            <person name="Vij S."/>
            <person name="Kapur A."/>
            <person name="Khurana P."/>
            <person name="Khurana P."/>
            <person name="Khurana J.P."/>
            <person name="Tyagi A.K."/>
            <person name="Gaikwad K."/>
            <person name="Singh A."/>
            <person name="Dalal V."/>
            <person name="Srivastava S."/>
            <person name="Dixit A."/>
            <person name="Pal A.K."/>
            <person name="Ghazi I.A."/>
            <person name="Yadav M."/>
            <person name="Pandit A."/>
            <person name="Bhargava A."/>
            <person name="Sureshbabu K."/>
            <person name="Batra K."/>
            <person name="Sharma T.R."/>
            <person name="Mohapatra T."/>
            <person name="Singh N.K."/>
            <person name="Messing J."/>
            <person name="Nelson A.B."/>
            <person name="Fuks G."/>
            <person name="Kavchok S."/>
            <person name="Keizer G."/>
            <person name="Linton E."/>
            <person name="Llaca V."/>
            <person name="Song R."/>
            <person name="Tanyolac B."/>
            <person name="Young S."/>
            <person name="Ho-Il K."/>
            <person name="Hahn J.H."/>
            <person name="Sangsakoo G."/>
            <person name="Vanavichit A."/>
            <person name="de Mattos Luiz.A.T."/>
            <person name="Zimmer P.D."/>
            <person name="Malone G."/>
            <person name="Dellagostin O."/>
            <person name="de Oliveira A.C."/>
            <person name="Bevan M."/>
            <person name="Bancroft I."/>
            <person name="Minx P."/>
            <person name="Cordum H."/>
            <person name="Wilson R."/>
            <person name="Cheng Z."/>
            <person name="Jin W."/>
            <person name="Jiang J."/>
            <person name="Leong S.A."/>
            <person name="Iwama H."/>
            <person name="Gojobori T."/>
            <person name="Itoh T."/>
            <person name="Niimura Y."/>
            <person name="Fujii Y."/>
            <person name="Habara T."/>
            <person name="Sakai H."/>
            <person name="Sato Y."/>
            <person name="Wilson G."/>
            <person name="Kumar K."/>
            <person name="McCouch S."/>
            <person name="Juretic N."/>
            <person name="Hoen D."/>
            <person name="Wright S."/>
            <person name="Bruskiewich R."/>
            <person name="Bureau T."/>
            <person name="Miyao A."/>
            <person name="Hirochika H."/>
            <person name="Nishikawa T."/>
            <person name="Kadowaki K."/>
            <person name="Sugiura M."/>
            <person name="Burr B."/>
            <person name="Sasaki T."/>
        </authorList>
    </citation>
    <scope>NUCLEOTIDE SEQUENCE [LARGE SCALE GENOMIC DNA]</scope>
    <source>
        <strain evidence="2">cv. Nipponbare</strain>
    </source>
</reference>
<accession>Q5Z6C3</accession>
<gene>
    <name evidence="1" type="primary">P0438E12.3</name>
</gene>
<evidence type="ECO:0000313" key="1">
    <source>
        <dbReference type="EMBL" id="BAD54468.1"/>
    </source>
</evidence>
<name>Q5Z6C3_ORYSJ</name>
<dbReference type="AlphaFoldDB" id="Q5Z6C3"/>
<evidence type="ECO:0000313" key="2">
    <source>
        <dbReference type="Proteomes" id="UP000000763"/>
    </source>
</evidence>
<dbReference type="EMBL" id="AP005450">
    <property type="protein sequence ID" value="BAD54468.1"/>
    <property type="molecule type" value="Genomic_DNA"/>
</dbReference>
<organism evidence="1 2">
    <name type="scientific">Oryza sativa subsp. japonica</name>
    <name type="common">Rice</name>
    <dbReference type="NCBI Taxonomy" id="39947"/>
    <lineage>
        <taxon>Eukaryota</taxon>
        <taxon>Viridiplantae</taxon>
        <taxon>Streptophyta</taxon>
        <taxon>Embryophyta</taxon>
        <taxon>Tracheophyta</taxon>
        <taxon>Spermatophyta</taxon>
        <taxon>Magnoliopsida</taxon>
        <taxon>Liliopsida</taxon>
        <taxon>Poales</taxon>
        <taxon>Poaceae</taxon>
        <taxon>BOP clade</taxon>
        <taxon>Oryzoideae</taxon>
        <taxon>Oryzeae</taxon>
        <taxon>Oryzinae</taxon>
        <taxon>Oryza</taxon>
        <taxon>Oryza sativa</taxon>
    </lineage>
</organism>
<sequence>MERVITAITVTRAHQSVTLPKEKPGDGAQGSAEPPQAPLILAFHVYAADAFPMTEKPRAKEIKTDTTFITPHIISKPKRNQRAGEIEIHTKSDVMPYEPQRNCRLLAVVEEEERPHASPTPIVTESNRNPSGASFFSPLDDSLAWRQRRRRLEGLLLRIPYRRTLETPHGLGHAFEASCIAGVREEPWLKEQNFSNFHDRDKMRLEVLSAALQCVRACMA</sequence>
<dbReference type="Proteomes" id="UP000000763">
    <property type="component" value="Chromosome 6"/>
</dbReference>
<protein>
    <submittedName>
        <fullName evidence="1">Uncharacterized protein</fullName>
    </submittedName>
</protein>
<proteinExistence type="predicted"/>
<reference evidence="2" key="2">
    <citation type="journal article" date="2008" name="Nucleic Acids Res.">
        <title>The rice annotation project database (RAP-DB): 2008 update.</title>
        <authorList>
            <consortium name="The rice annotation project (RAP)"/>
        </authorList>
    </citation>
    <scope>GENOME REANNOTATION</scope>
    <source>
        <strain evidence="2">cv. Nipponbare</strain>
    </source>
</reference>